<gene>
    <name evidence="2" type="ORF">DILT_LOCUS8191</name>
</gene>
<dbReference type="EMBL" id="UYRU01053697">
    <property type="protein sequence ID" value="VDN12360.1"/>
    <property type="molecule type" value="Genomic_DNA"/>
</dbReference>
<feature type="compositionally biased region" description="Basic and acidic residues" evidence="1">
    <location>
        <begin position="33"/>
        <end position="53"/>
    </location>
</feature>
<keyword evidence="3" id="KW-1185">Reference proteome</keyword>
<evidence type="ECO:0000313" key="2">
    <source>
        <dbReference type="EMBL" id="VDN12360.1"/>
    </source>
</evidence>
<accession>A0A3P7LG56</accession>
<evidence type="ECO:0000313" key="3">
    <source>
        <dbReference type="Proteomes" id="UP000281553"/>
    </source>
</evidence>
<protein>
    <submittedName>
        <fullName evidence="2">Uncharacterized protein</fullName>
    </submittedName>
</protein>
<evidence type="ECO:0000256" key="1">
    <source>
        <dbReference type="SAM" id="MobiDB-lite"/>
    </source>
</evidence>
<organism evidence="2 3">
    <name type="scientific">Dibothriocephalus latus</name>
    <name type="common">Fish tapeworm</name>
    <name type="synonym">Diphyllobothrium latum</name>
    <dbReference type="NCBI Taxonomy" id="60516"/>
    <lineage>
        <taxon>Eukaryota</taxon>
        <taxon>Metazoa</taxon>
        <taxon>Spiralia</taxon>
        <taxon>Lophotrochozoa</taxon>
        <taxon>Platyhelminthes</taxon>
        <taxon>Cestoda</taxon>
        <taxon>Eucestoda</taxon>
        <taxon>Diphyllobothriidea</taxon>
        <taxon>Diphyllobothriidae</taxon>
        <taxon>Dibothriocephalus</taxon>
    </lineage>
</organism>
<dbReference type="OrthoDB" id="10593909at2759"/>
<reference evidence="2 3" key="1">
    <citation type="submission" date="2018-11" db="EMBL/GenBank/DDBJ databases">
        <authorList>
            <consortium name="Pathogen Informatics"/>
        </authorList>
    </citation>
    <scope>NUCLEOTIDE SEQUENCE [LARGE SCALE GENOMIC DNA]</scope>
</reference>
<sequence>MDIFMDPHPAYQLLGARLESVRAKTPGQLGKLTDGKQPRSKENTRGFGQEPHDYWLTKGGHTSILTDTIAEKDKGEWNGHFWLISRGQLVIPRPKWCPTRTRDLLIGVKRPNH</sequence>
<dbReference type="Proteomes" id="UP000281553">
    <property type="component" value="Unassembled WGS sequence"/>
</dbReference>
<name>A0A3P7LG56_DIBLA</name>
<feature type="region of interest" description="Disordered" evidence="1">
    <location>
        <begin position="24"/>
        <end position="53"/>
    </location>
</feature>
<dbReference type="AlphaFoldDB" id="A0A3P7LG56"/>
<proteinExistence type="predicted"/>